<organism evidence="2 3">
    <name type="scientific">Hohenbuehelia grisea</name>
    <dbReference type="NCBI Taxonomy" id="104357"/>
    <lineage>
        <taxon>Eukaryota</taxon>
        <taxon>Fungi</taxon>
        <taxon>Dikarya</taxon>
        <taxon>Basidiomycota</taxon>
        <taxon>Agaricomycotina</taxon>
        <taxon>Agaricomycetes</taxon>
        <taxon>Agaricomycetidae</taxon>
        <taxon>Agaricales</taxon>
        <taxon>Pleurotineae</taxon>
        <taxon>Pleurotaceae</taxon>
        <taxon>Hohenbuehelia</taxon>
    </lineage>
</organism>
<accession>A0ABR3J6Y6</accession>
<sequence>MPLETPLSSRDDKELEQVTSKHSVEADSVQGENELVEVPRHEELRLLWKYDTRILPPLAFMYLCNALDKGNVGNAKTDGWDKVIFQRFWA</sequence>
<feature type="region of interest" description="Disordered" evidence="1">
    <location>
        <begin position="1"/>
        <end position="30"/>
    </location>
</feature>
<comment type="caution">
    <text evidence="2">The sequence shown here is derived from an EMBL/GenBank/DDBJ whole genome shotgun (WGS) entry which is preliminary data.</text>
</comment>
<evidence type="ECO:0000313" key="2">
    <source>
        <dbReference type="EMBL" id="KAL0951240.1"/>
    </source>
</evidence>
<keyword evidence="3" id="KW-1185">Reference proteome</keyword>
<name>A0ABR3J6Y6_9AGAR</name>
<gene>
    <name evidence="2" type="ORF">HGRIS_007958</name>
</gene>
<evidence type="ECO:0000256" key="1">
    <source>
        <dbReference type="SAM" id="MobiDB-lite"/>
    </source>
</evidence>
<dbReference type="Proteomes" id="UP001556367">
    <property type="component" value="Unassembled WGS sequence"/>
</dbReference>
<evidence type="ECO:0000313" key="3">
    <source>
        <dbReference type="Proteomes" id="UP001556367"/>
    </source>
</evidence>
<reference evidence="3" key="1">
    <citation type="submission" date="2024-06" db="EMBL/GenBank/DDBJ databases">
        <title>Multi-omics analyses provide insights into the biosynthesis of the anticancer antibiotic pleurotin in Hohenbuehelia grisea.</title>
        <authorList>
            <person name="Weaver J.A."/>
            <person name="Alberti F."/>
        </authorList>
    </citation>
    <scope>NUCLEOTIDE SEQUENCE [LARGE SCALE GENOMIC DNA]</scope>
    <source>
        <strain evidence="3">T-177</strain>
    </source>
</reference>
<protein>
    <submittedName>
        <fullName evidence="2">Uncharacterized protein</fullName>
    </submittedName>
</protein>
<dbReference type="EMBL" id="JASNQZ010000011">
    <property type="protein sequence ID" value="KAL0951240.1"/>
    <property type="molecule type" value="Genomic_DNA"/>
</dbReference>
<proteinExistence type="predicted"/>